<organism evidence="6 7">
    <name type="scientific">Streptomyces clavuligerus</name>
    <dbReference type="NCBI Taxonomy" id="1901"/>
    <lineage>
        <taxon>Bacteria</taxon>
        <taxon>Bacillati</taxon>
        <taxon>Actinomycetota</taxon>
        <taxon>Actinomycetes</taxon>
        <taxon>Kitasatosporales</taxon>
        <taxon>Streptomycetaceae</taxon>
        <taxon>Streptomyces</taxon>
    </lineage>
</organism>
<evidence type="ECO:0000256" key="1">
    <source>
        <dbReference type="ARBA" id="ARBA00021292"/>
    </source>
</evidence>
<evidence type="ECO:0000256" key="2">
    <source>
        <dbReference type="ARBA" id="ARBA00022676"/>
    </source>
</evidence>
<accession>E2PWB8</accession>
<dbReference type="PANTHER" id="PTHR12526">
    <property type="entry name" value="GLYCOSYLTRANSFERASE"/>
    <property type="match status" value="1"/>
</dbReference>
<dbReference type="PANTHER" id="PTHR12526:SF627">
    <property type="entry name" value="D-RHAMNOSYLTRANSFERASE WBPZ"/>
    <property type="match status" value="1"/>
</dbReference>
<dbReference type="eggNOG" id="COG0438">
    <property type="taxonomic scope" value="Bacteria"/>
</dbReference>
<evidence type="ECO:0000313" key="6">
    <source>
        <dbReference type="EMBL" id="EFG05951.1"/>
    </source>
</evidence>
<dbReference type="EMBL" id="CM000913">
    <property type="protein sequence ID" value="EFG05951.1"/>
    <property type="molecule type" value="Genomic_DNA"/>
</dbReference>
<dbReference type="AlphaFoldDB" id="E2PWB8"/>
<gene>
    <name evidence="6" type="ORF">SCLAV_0874</name>
</gene>
<proteinExistence type="predicted"/>
<feature type="domain" description="Glycosyltransferase subfamily 4-like N-terminal" evidence="5">
    <location>
        <begin position="48"/>
        <end position="220"/>
    </location>
</feature>
<dbReference type="Pfam" id="PF13439">
    <property type="entry name" value="Glyco_transf_4"/>
    <property type="match status" value="1"/>
</dbReference>
<dbReference type="InterPro" id="IPR001296">
    <property type="entry name" value="Glyco_trans_1"/>
</dbReference>
<dbReference type="Pfam" id="PF00534">
    <property type="entry name" value="Glycos_transf_1"/>
    <property type="match status" value="1"/>
</dbReference>
<dbReference type="InterPro" id="IPR028098">
    <property type="entry name" value="Glyco_trans_4-like_N"/>
</dbReference>
<dbReference type="GO" id="GO:0016757">
    <property type="term" value="F:glycosyltransferase activity"/>
    <property type="evidence" value="ECO:0007669"/>
    <property type="project" value="UniProtKB-KW"/>
</dbReference>
<name>E2PWB8_STRCL</name>
<dbReference type="Gene3D" id="3.40.50.2000">
    <property type="entry name" value="Glycogen Phosphorylase B"/>
    <property type="match status" value="2"/>
</dbReference>
<evidence type="ECO:0000313" key="7">
    <source>
        <dbReference type="Proteomes" id="UP000002357"/>
    </source>
</evidence>
<evidence type="ECO:0000259" key="4">
    <source>
        <dbReference type="Pfam" id="PF00534"/>
    </source>
</evidence>
<sequence length="718" mass="77910">MAAPADPGCPPLGCRKPPRTAAGGTVGLENGGDPMKISFLIHNIYGLGGTNRTTINLATAMADHHEVEIVSVLRDRDTTLFPIDPRVRVVPLVDTRSEEHAAARDTPAEIFPTSETRYRQYSALCDRKVAEYFKKAKPDVAIGTRPGMNVYVAALTEEHTLRIGQEHVTLASHPEPLRAELRAHYPRLDGFVTVSEADADNYRAQMKIPGLPVLSIPNSVPEPLVAPGTGRPKTVVAAGRLAVVKRYDDLVRAFAKVAAEHPDWDLRIYGDGSQRAKLRKLINELGLFHQVHLMGLASPIEAEWVKGSIAAVTSESESFGMTIVEAMRCGVPVVSTDCPLGPREIIRDGKDGRLVPVGDTDAIAAALLDLIGDEKKRIAMGEAARRNAARFDPAAVAARYDELFEQLRKGRTSPVRRTLGGLRRLLKPRAAESAPAAAPAAPQPVKSAAAALVCLRSGAIDIRPTPESRPVGGTVLLERRGEKKAEQRVDTVSLPVRQSTAGQAAQLADGTPLQQDTWDFHLLRADGSRNRLRSRLVDNRLLVTDRPPVTTTPVTARTPYTTVDGYLALRVRRAPVHAETERVDVGDGRITVTCRLYGTTEAARSAVLRLRGGAELAIELPCATLPDGAVRFTVDTGAPAAHRFAEQDLWDLYLNVDGVSAPVRVGAWFGDVKDRKDVHVYPITVIEETSRGRARVRPYYTVHNDLSVNVVDLPPADA</sequence>
<feature type="domain" description="Glycosyl transferase family 1" evidence="4">
    <location>
        <begin position="231"/>
        <end position="386"/>
    </location>
</feature>
<reference evidence="6 7" key="1">
    <citation type="journal article" date="2010" name="Genome Biol. Evol.">
        <title>The sequence of a 1.8-mb bacterial linear plasmid reveals a rich evolutionary reservoir of secondary metabolic pathways.</title>
        <authorList>
            <person name="Medema M.H."/>
            <person name="Trefzer A."/>
            <person name="Kovalchuk A."/>
            <person name="van den Berg M."/>
            <person name="Mueller U."/>
            <person name="Heijne W."/>
            <person name="Wu L."/>
            <person name="Alam M.T."/>
            <person name="Ronning C.M."/>
            <person name="Nierman W.C."/>
            <person name="Bovenberg R.A.L."/>
            <person name="Breitling R."/>
            <person name="Takano E."/>
        </authorList>
    </citation>
    <scope>NUCLEOTIDE SEQUENCE [LARGE SCALE GENOMIC DNA]</scope>
    <source>
        <strain evidence="7">ATCC 27064 / DSM 738 / JCM 4710 / NBRC 13307 / NCIMB 12785 / NRRL 3585 / VKM Ac-602</strain>
    </source>
</reference>
<evidence type="ECO:0000259" key="5">
    <source>
        <dbReference type="Pfam" id="PF13439"/>
    </source>
</evidence>
<dbReference type="STRING" id="1901.BB341_23595"/>
<protein>
    <recommendedName>
        <fullName evidence="1">D-inositol 3-phosphate glycosyltransferase</fullName>
    </recommendedName>
</protein>
<keyword evidence="2" id="KW-0328">Glycosyltransferase</keyword>
<keyword evidence="3 6" id="KW-0808">Transferase</keyword>
<dbReference type="Proteomes" id="UP000002357">
    <property type="component" value="Chromosome"/>
</dbReference>
<dbReference type="SUPFAM" id="SSF53756">
    <property type="entry name" value="UDP-Glycosyltransferase/glycogen phosphorylase"/>
    <property type="match status" value="1"/>
</dbReference>
<evidence type="ECO:0000256" key="3">
    <source>
        <dbReference type="ARBA" id="ARBA00022679"/>
    </source>
</evidence>
<keyword evidence="7" id="KW-1185">Reference proteome</keyword>
<dbReference type="CDD" id="cd03820">
    <property type="entry name" value="GT4_AmsD-like"/>
    <property type="match status" value="1"/>
</dbReference>